<feature type="domain" description="Protein FecR C-terminal" evidence="3">
    <location>
        <begin position="312"/>
        <end position="373"/>
    </location>
</feature>
<keyword evidence="1" id="KW-0812">Transmembrane</keyword>
<evidence type="ECO:0000313" key="4">
    <source>
        <dbReference type="EMBL" id="MEJ2901386.1"/>
    </source>
</evidence>
<proteinExistence type="predicted"/>
<dbReference type="InterPro" id="IPR012373">
    <property type="entry name" value="Ferrdict_sens_TM"/>
</dbReference>
<dbReference type="InterPro" id="IPR006860">
    <property type="entry name" value="FecR"/>
</dbReference>
<evidence type="ECO:0000313" key="5">
    <source>
        <dbReference type="Proteomes" id="UP001378956"/>
    </source>
</evidence>
<reference evidence="4 5" key="1">
    <citation type="submission" date="2024-03" db="EMBL/GenBank/DDBJ databases">
        <title>Sequence of Lycoming College Course Isolates.</title>
        <authorList>
            <person name="Plotts O."/>
            <person name="Newman J."/>
        </authorList>
    </citation>
    <scope>NUCLEOTIDE SEQUENCE [LARGE SCALE GENOMIC DNA]</scope>
    <source>
        <strain evidence="4 5">CJB-3</strain>
    </source>
</reference>
<dbReference type="Gene3D" id="2.60.120.1440">
    <property type="match status" value="1"/>
</dbReference>
<dbReference type="RefSeq" id="WP_288882297.1">
    <property type="nucleotide sequence ID" value="NZ_CBFGNQ010000011.1"/>
</dbReference>
<keyword evidence="5" id="KW-1185">Reference proteome</keyword>
<dbReference type="InterPro" id="IPR032508">
    <property type="entry name" value="FecR_C"/>
</dbReference>
<keyword evidence="1" id="KW-1133">Transmembrane helix</keyword>
<dbReference type="Pfam" id="PF16344">
    <property type="entry name" value="FecR_C"/>
    <property type="match status" value="1"/>
</dbReference>
<feature type="domain" description="FecR protein" evidence="2">
    <location>
        <begin position="174"/>
        <end position="268"/>
    </location>
</feature>
<protein>
    <submittedName>
        <fullName evidence="4">FecR family protein</fullName>
    </submittedName>
</protein>
<dbReference type="Gene3D" id="3.55.50.30">
    <property type="match status" value="1"/>
</dbReference>
<dbReference type="PANTHER" id="PTHR30273:SF2">
    <property type="entry name" value="PROTEIN FECR"/>
    <property type="match status" value="1"/>
</dbReference>
<gene>
    <name evidence="4" type="ORF">WAE58_03050</name>
</gene>
<sequence>MEKKKIEELLNRYQTGECTEEEIAWIESVYNKIQKETKVELTEDIIKKDLYDVYQALPQPHKTRTIYLWQRIAASVILVLSASAAMYFYFKKPAPANYVVQAPAKTDQKNFATGINKTFLTLTDGSKIYLETAPIGKITDQGGVRITKIKEGVISYAQISNQVNLVNPKNTNIITTSKGGQYQIILPDGSHVWLNALSSLKFPISFNGKKREVELKGEGYFEVAKNKIHPFNVLTQDQEVEVLGTHFNINSYEDEPTTETTLLEGSVRILQLKSNKSALLKPGQQSHLKGNGAIQVNSVKTESVIAWKNGLFQFQNSDIRNVVRQLARWYDVDFEFKGPIPVIKLWGEIHRNTDVLNALEILSYFDLKYTIVNAQNRKKIIITK</sequence>
<dbReference type="Proteomes" id="UP001378956">
    <property type="component" value="Unassembled WGS sequence"/>
</dbReference>
<organism evidence="4 5">
    <name type="scientific">Pedobacter panaciterrae</name>
    <dbReference type="NCBI Taxonomy" id="363849"/>
    <lineage>
        <taxon>Bacteria</taxon>
        <taxon>Pseudomonadati</taxon>
        <taxon>Bacteroidota</taxon>
        <taxon>Sphingobacteriia</taxon>
        <taxon>Sphingobacteriales</taxon>
        <taxon>Sphingobacteriaceae</taxon>
        <taxon>Pedobacter</taxon>
    </lineage>
</organism>
<dbReference type="PIRSF" id="PIRSF018266">
    <property type="entry name" value="FecR"/>
    <property type="match status" value="1"/>
</dbReference>
<dbReference type="Pfam" id="PF04773">
    <property type="entry name" value="FecR"/>
    <property type="match status" value="1"/>
</dbReference>
<name>A0ABU8NGL2_9SPHI</name>
<keyword evidence="1" id="KW-0472">Membrane</keyword>
<evidence type="ECO:0000256" key="1">
    <source>
        <dbReference type="SAM" id="Phobius"/>
    </source>
</evidence>
<dbReference type="PANTHER" id="PTHR30273">
    <property type="entry name" value="PERIPLASMIC SIGNAL SENSOR AND SIGMA FACTOR ACTIVATOR FECR-RELATED"/>
    <property type="match status" value="1"/>
</dbReference>
<dbReference type="EMBL" id="JBBEUB010000001">
    <property type="protein sequence ID" value="MEJ2901386.1"/>
    <property type="molecule type" value="Genomic_DNA"/>
</dbReference>
<accession>A0ABU8NGL2</accession>
<evidence type="ECO:0000259" key="2">
    <source>
        <dbReference type="Pfam" id="PF04773"/>
    </source>
</evidence>
<evidence type="ECO:0000259" key="3">
    <source>
        <dbReference type="Pfam" id="PF16344"/>
    </source>
</evidence>
<feature type="transmembrane region" description="Helical" evidence="1">
    <location>
        <begin position="72"/>
        <end position="90"/>
    </location>
</feature>
<comment type="caution">
    <text evidence="4">The sequence shown here is derived from an EMBL/GenBank/DDBJ whole genome shotgun (WGS) entry which is preliminary data.</text>
</comment>